<keyword evidence="2" id="KW-1185">Reference proteome</keyword>
<name>A0A1J1H3N8_PLARL</name>
<organism evidence="1 2">
    <name type="scientific">Plasmodium relictum</name>
    <dbReference type="NCBI Taxonomy" id="85471"/>
    <lineage>
        <taxon>Eukaryota</taxon>
        <taxon>Sar</taxon>
        <taxon>Alveolata</taxon>
        <taxon>Apicomplexa</taxon>
        <taxon>Aconoidasida</taxon>
        <taxon>Haemosporida</taxon>
        <taxon>Plasmodiidae</taxon>
        <taxon>Plasmodium</taxon>
        <taxon>Plasmodium (Haemamoeba)</taxon>
    </lineage>
</organism>
<gene>
    <name evidence="1" type="ORF">PRELSG_0709900</name>
</gene>
<proteinExistence type="predicted"/>
<dbReference type="RefSeq" id="XP_028532342.1">
    <property type="nucleotide sequence ID" value="XM_028675788.1"/>
</dbReference>
<reference evidence="1 2" key="1">
    <citation type="submission" date="2015-04" db="EMBL/GenBank/DDBJ databases">
        <authorList>
            <consortium name="Pathogen Informatics"/>
        </authorList>
    </citation>
    <scope>NUCLEOTIDE SEQUENCE [LARGE SCALE GENOMIC DNA]</scope>
    <source>
        <strain evidence="1 2">SGS1</strain>
    </source>
</reference>
<protein>
    <submittedName>
        <fullName evidence="1">Uncharacterized protein</fullName>
    </submittedName>
</protein>
<evidence type="ECO:0000313" key="1">
    <source>
        <dbReference type="EMBL" id="CRG99335.1"/>
    </source>
</evidence>
<evidence type="ECO:0000313" key="2">
    <source>
        <dbReference type="Proteomes" id="UP000220158"/>
    </source>
</evidence>
<sequence>MSTIRWIHRRNKNCEKKIISLNDLKDIYSVDNVKEKNGKNSKSVYKKKIYEKEKSIKEKDKKSFSKFSDTKTRSEMNLKNDGIEKNITIYLNKKKINEKNGKENRRNYSSEVYSRIIKEDIEENKLNNYIILNNQNEEKENKNLNINLDINIQWDKNGNYEKNKGNNNDKNFLKNNINMKDLEDKMKNKYVNLYNKNNFIGISYLSDSFVQHDEKNIHNSKEKEQIYKEFNCDREKKNIYFNKGKLIYNCNEKEKKSYYCNTAENRGCHYDEEIYNYEEKYNNYDEKKLKHCDEKRQYIHYGEDDYQYDKKKKYNHYDEEKYNHYNEEKYNRYIEKKYNHYNEEKLNHYNKESKYDVYDAEKKYNYYDKNKKYNYCDEEKKYNYYDEDKKYNYCDEENKSYNNDIRKTNKDEHNKYYNNHNSDENKYYNTYCTDKENKYYNVPGQIEKKYYNKENKKYCNIEKEKKFYKDTRKQYNDYEEKRVYSHKELENFSYKYEVNKIDNSIKKEKNHTSIEDNLKNNFSKFSNNSSSDYIKKKNYTNILNDNQNIHNTLKRSNKYLTSYKKMDTIILSTNSLNQLFLHKVNTYFVFFKNSFLKNNRPIFKKYNKVWEKVIPIFKNKENLLAMNNIEENYKLDFNKEKKFLSVQEILKNNKDYNKEENILLNNLDKEKIKMEQPYSNILNKEENEAKILNPNIFDKKEQTKDKKMIHKDFNFTKNLYKNKVLNNTLIDSFNDVDLNDKKRKKKYLKFFVILLSLFLKKYMYKQFSKFFLIIGLLSRKHVEKRELRKYINIKIYSLSLLETILNKKKKEISMQFFNELKKKSINLKKVKEDEENDKLNFFKILKTKKYKSKNFFNNFCFGKPKLYGTDDFTIFYKNKILKEKDEIFQKCLLRSKSDSLLDFLKCSRINKFSKNFSKNFSDRINDDIKNSTLLERFYTATYNLNPNNLNKNIYKSKFHLSYYENINDTNFKYTNVQNRDSNNNTNKKKEIYTHFKKKDYETTSNNISSNSLLASTSEYYVDESTQINSFKDIDKKIENSSDEDINNKNCRIFFKNIKKKLKINYKKTVDINRKDEDLSLSDLNSTVDFSKSNKAHLFDNSLINLNDNSVTNLNFLTSSDLSLINNFPGNFSK</sequence>
<dbReference type="VEuPathDB" id="PlasmoDB:PRELSG_0709900"/>
<dbReference type="AlphaFoldDB" id="A0A1J1H3N8"/>
<dbReference type="GeneID" id="39735436"/>
<dbReference type="Proteomes" id="UP000220158">
    <property type="component" value="Chromosome 7"/>
</dbReference>
<dbReference type="KEGG" id="prel:PRELSG_0709900"/>
<dbReference type="EMBL" id="LN835302">
    <property type="protein sequence ID" value="CRG99335.1"/>
    <property type="molecule type" value="Genomic_DNA"/>
</dbReference>
<dbReference type="OMA" id="INEDNHM"/>
<accession>A0A1J1H3N8</accession>
<dbReference type="OrthoDB" id="381930at2759"/>